<organism evidence="1 2">
    <name type="scientific">Triticum urartu</name>
    <name type="common">Red wild einkorn</name>
    <name type="synonym">Crithodium urartu</name>
    <dbReference type="NCBI Taxonomy" id="4572"/>
    <lineage>
        <taxon>Eukaryota</taxon>
        <taxon>Viridiplantae</taxon>
        <taxon>Streptophyta</taxon>
        <taxon>Embryophyta</taxon>
        <taxon>Tracheophyta</taxon>
        <taxon>Spermatophyta</taxon>
        <taxon>Magnoliopsida</taxon>
        <taxon>Liliopsida</taxon>
        <taxon>Poales</taxon>
        <taxon>Poaceae</taxon>
        <taxon>BOP clade</taxon>
        <taxon>Pooideae</taxon>
        <taxon>Triticodae</taxon>
        <taxon>Triticeae</taxon>
        <taxon>Triticinae</taxon>
        <taxon>Triticum</taxon>
    </lineage>
</organism>
<proteinExistence type="predicted"/>
<evidence type="ECO:0000313" key="2">
    <source>
        <dbReference type="Proteomes" id="UP000015106"/>
    </source>
</evidence>
<reference evidence="1" key="3">
    <citation type="submission" date="2022-06" db="UniProtKB">
        <authorList>
            <consortium name="EnsemblPlants"/>
        </authorList>
    </citation>
    <scope>IDENTIFICATION</scope>
</reference>
<protein>
    <submittedName>
        <fullName evidence="1">Uncharacterized protein</fullName>
    </submittedName>
</protein>
<accession>A0A8R7PPV4</accession>
<dbReference type="Proteomes" id="UP000015106">
    <property type="component" value="Chromosome 3"/>
</dbReference>
<reference evidence="1" key="2">
    <citation type="submission" date="2018-03" db="EMBL/GenBank/DDBJ databases">
        <title>The Triticum urartu genome reveals the dynamic nature of wheat genome evolution.</title>
        <authorList>
            <person name="Ling H."/>
            <person name="Ma B."/>
            <person name="Shi X."/>
            <person name="Liu H."/>
            <person name="Dong L."/>
            <person name="Sun H."/>
            <person name="Cao Y."/>
            <person name="Gao Q."/>
            <person name="Zheng S."/>
            <person name="Li Y."/>
            <person name="Yu Y."/>
            <person name="Du H."/>
            <person name="Qi M."/>
            <person name="Li Y."/>
            <person name="Yu H."/>
            <person name="Cui Y."/>
            <person name="Wang N."/>
            <person name="Chen C."/>
            <person name="Wu H."/>
            <person name="Zhao Y."/>
            <person name="Zhang J."/>
            <person name="Li Y."/>
            <person name="Zhou W."/>
            <person name="Zhang B."/>
            <person name="Hu W."/>
            <person name="Eijk M."/>
            <person name="Tang J."/>
            <person name="Witsenboer H."/>
            <person name="Zhao S."/>
            <person name="Li Z."/>
            <person name="Zhang A."/>
            <person name="Wang D."/>
            <person name="Liang C."/>
        </authorList>
    </citation>
    <scope>NUCLEOTIDE SEQUENCE [LARGE SCALE GENOMIC DNA]</scope>
    <source>
        <strain evidence="1">cv. G1812</strain>
    </source>
</reference>
<dbReference type="Gramene" id="TuG1812G0300001709.01.T01">
    <property type="protein sequence ID" value="TuG1812G0300001709.01.T01"/>
    <property type="gene ID" value="TuG1812G0300001709.01"/>
</dbReference>
<dbReference type="EnsemblPlants" id="TuG1812G0300001709.01.T01">
    <property type="protein sequence ID" value="TuG1812G0300001709.01.T01"/>
    <property type="gene ID" value="TuG1812G0300001709.01"/>
</dbReference>
<evidence type="ECO:0000313" key="1">
    <source>
        <dbReference type="EnsemblPlants" id="TuG1812G0300001709.01.T01"/>
    </source>
</evidence>
<dbReference type="AlphaFoldDB" id="A0A8R7PPV4"/>
<reference evidence="2" key="1">
    <citation type="journal article" date="2013" name="Nature">
        <title>Draft genome of the wheat A-genome progenitor Triticum urartu.</title>
        <authorList>
            <person name="Ling H.Q."/>
            <person name="Zhao S."/>
            <person name="Liu D."/>
            <person name="Wang J."/>
            <person name="Sun H."/>
            <person name="Zhang C."/>
            <person name="Fan H."/>
            <person name="Li D."/>
            <person name="Dong L."/>
            <person name="Tao Y."/>
            <person name="Gao C."/>
            <person name="Wu H."/>
            <person name="Li Y."/>
            <person name="Cui Y."/>
            <person name="Guo X."/>
            <person name="Zheng S."/>
            <person name="Wang B."/>
            <person name="Yu K."/>
            <person name="Liang Q."/>
            <person name="Yang W."/>
            <person name="Lou X."/>
            <person name="Chen J."/>
            <person name="Feng M."/>
            <person name="Jian J."/>
            <person name="Zhang X."/>
            <person name="Luo G."/>
            <person name="Jiang Y."/>
            <person name="Liu J."/>
            <person name="Wang Z."/>
            <person name="Sha Y."/>
            <person name="Zhang B."/>
            <person name="Wu H."/>
            <person name="Tang D."/>
            <person name="Shen Q."/>
            <person name="Xue P."/>
            <person name="Zou S."/>
            <person name="Wang X."/>
            <person name="Liu X."/>
            <person name="Wang F."/>
            <person name="Yang Y."/>
            <person name="An X."/>
            <person name="Dong Z."/>
            <person name="Zhang K."/>
            <person name="Zhang X."/>
            <person name="Luo M.C."/>
            <person name="Dvorak J."/>
            <person name="Tong Y."/>
            <person name="Wang J."/>
            <person name="Yang H."/>
            <person name="Li Z."/>
            <person name="Wang D."/>
            <person name="Zhang A."/>
            <person name="Wang J."/>
        </authorList>
    </citation>
    <scope>NUCLEOTIDE SEQUENCE</scope>
    <source>
        <strain evidence="2">cv. G1812</strain>
    </source>
</reference>
<name>A0A8R7PPV4_TRIUA</name>
<sequence>MTECPVHLYQLQNWHTYHLWSDIDLSRVIERPGIILPSTRSMFFDSLFHQDHILLTILPSTRFMFFDSLLHQGNYFSQTARNYGRLVVTSVGALRWLHC</sequence>
<keyword evidence="2" id="KW-1185">Reference proteome</keyword>